<organism evidence="1">
    <name type="scientific">Acidithiobacillus sulfuriphilus</name>
    <dbReference type="NCBI Taxonomy" id="1867749"/>
    <lineage>
        <taxon>Bacteria</taxon>
        <taxon>Pseudomonadati</taxon>
        <taxon>Pseudomonadota</taxon>
        <taxon>Acidithiobacillia</taxon>
        <taxon>Acidithiobacillales</taxon>
        <taxon>Acidithiobacillaceae</taxon>
        <taxon>Acidithiobacillus</taxon>
    </lineage>
</organism>
<proteinExistence type="predicted"/>
<reference evidence="1" key="1">
    <citation type="submission" date="2018-10" db="EMBL/GenBank/DDBJ databases">
        <title>Acidithiobacillus sulfuriphilus sp. nov.: an extremely acidophilic sulfur-oxidizing chemolithotroph isolated from a neutral pH environment.</title>
        <authorList>
            <person name="Falagan C."/>
            <person name="Moya-Beltran A."/>
            <person name="Quatrini R."/>
            <person name="Johnson D.B."/>
        </authorList>
    </citation>
    <scope>NUCLEOTIDE SEQUENCE [LARGE SCALE GENOMIC DNA]</scope>
    <source>
        <strain evidence="1">CJ-2</strain>
    </source>
</reference>
<evidence type="ECO:0000313" key="1">
    <source>
        <dbReference type="EMBL" id="RNF59646.1"/>
    </source>
</evidence>
<accession>A0A3M8QTU8</accession>
<protein>
    <submittedName>
        <fullName evidence="1">Uncharacterized protein</fullName>
    </submittedName>
</protein>
<dbReference type="RefSeq" id="WP_123104896.1">
    <property type="nucleotide sequence ID" value="NZ_CP127527.1"/>
</dbReference>
<name>A0A3M8QTU8_9PROT</name>
<dbReference type="EMBL" id="RIZI01000182">
    <property type="protein sequence ID" value="RNF59646.1"/>
    <property type="molecule type" value="Genomic_DNA"/>
</dbReference>
<sequence>MAFPPAQPNMGDAMGVQKRSEQYPVAAQISRARQDANDAQSATLLLSAQKEALQPTGKARLQSNAEMRENILRLNARGWEMVLREQVKELEEYLAKDLKRPKKSAAEMEKVINILFQQARLKLYDYGFIAKKDGISAITIGKMPIGDILGADKRELDQDRAELKARYEENLALLNEILKGPRPVLNLHRLTQADAEKVKRHLENQN</sequence>
<dbReference type="AlphaFoldDB" id="A0A3M8QTU8"/>
<gene>
    <name evidence="1" type="ORF">EC580_10690</name>
</gene>
<comment type="caution">
    <text evidence="1">The sequence shown here is derived from an EMBL/GenBank/DDBJ whole genome shotgun (WGS) entry which is preliminary data.</text>
</comment>